<dbReference type="Pfam" id="PF01544">
    <property type="entry name" value="CorA"/>
    <property type="match status" value="1"/>
</dbReference>
<keyword evidence="3" id="KW-0813">Transport</keyword>
<evidence type="ECO:0000256" key="11">
    <source>
        <dbReference type="ARBA" id="ARBA00045497"/>
    </source>
</evidence>
<keyword evidence="7 12" id="KW-1133">Transmembrane helix</keyword>
<evidence type="ECO:0000256" key="9">
    <source>
        <dbReference type="ARBA" id="ARBA00023136"/>
    </source>
</evidence>
<proteinExistence type="inferred from homology"/>
<gene>
    <name evidence="13" type="ORF">GXP67_36745</name>
</gene>
<comment type="catalytic activity">
    <reaction evidence="10">
        <text>Mg(2+)(in) = Mg(2+)(out)</text>
        <dbReference type="Rhea" id="RHEA:29827"/>
        <dbReference type="ChEBI" id="CHEBI:18420"/>
    </reaction>
</comment>
<dbReference type="KEGG" id="rhoz:GXP67_36745"/>
<reference evidence="13 14" key="1">
    <citation type="submission" date="2020-01" db="EMBL/GenBank/DDBJ databases">
        <authorList>
            <person name="Kim M.K."/>
        </authorList>
    </citation>
    <scope>NUCLEOTIDE SEQUENCE [LARGE SCALE GENOMIC DNA]</scope>
    <source>
        <strain evidence="13 14">172606-1</strain>
    </source>
</reference>
<dbReference type="SUPFAM" id="SSF143865">
    <property type="entry name" value="CorA soluble domain-like"/>
    <property type="match status" value="1"/>
</dbReference>
<comment type="function">
    <text evidence="11">Mediates influx of magnesium ions. Alternates between open and closed states. Activated by low cytoplasmic Mg(2+) levels. Inactive when cytoplasmic Mg(2+) levels are high.</text>
</comment>
<evidence type="ECO:0000256" key="7">
    <source>
        <dbReference type="ARBA" id="ARBA00022989"/>
    </source>
</evidence>
<dbReference type="InterPro" id="IPR045861">
    <property type="entry name" value="CorA_cytoplasmic_dom"/>
</dbReference>
<evidence type="ECO:0000313" key="14">
    <source>
        <dbReference type="Proteomes" id="UP000480178"/>
    </source>
</evidence>
<dbReference type="FunFam" id="1.20.58.340:FF:000004">
    <property type="entry name" value="Magnesium transport protein CorA"/>
    <property type="match status" value="1"/>
</dbReference>
<protein>
    <submittedName>
        <fullName evidence="13">Magnesium transporter</fullName>
    </submittedName>
</protein>
<evidence type="ECO:0000256" key="3">
    <source>
        <dbReference type="ARBA" id="ARBA00022448"/>
    </source>
</evidence>
<dbReference type="EMBL" id="CP048222">
    <property type="protein sequence ID" value="QHT71822.1"/>
    <property type="molecule type" value="Genomic_DNA"/>
</dbReference>
<evidence type="ECO:0000256" key="1">
    <source>
        <dbReference type="ARBA" id="ARBA00004651"/>
    </source>
</evidence>
<keyword evidence="8" id="KW-0406">Ion transport</keyword>
<feature type="transmembrane region" description="Helical" evidence="12">
    <location>
        <begin position="255"/>
        <end position="279"/>
    </location>
</feature>
<dbReference type="Proteomes" id="UP000480178">
    <property type="component" value="Chromosome"/>
</dbReference>
<comment type="subcellular location">
    <subcellularLocation>
        <location evidence="1">Cell membrane</location>
        <topology evidence="1">Multi-pass membrane protein</topology>
    </subcellularLocation>
</comment>
<name>A0A6C0GWS8_9BACT</name>
<organism evidence="13 14">
    <name type="scientific">Rhodocytophaga rosea</name>
    <dbReference type="NCBI Taxonomy" id="2704465"/>
    <lineage>
        <taxon>Bacteria</taxon>
        <taxon>Pseudomonadati</taxon>
        <taxon>Bacteroidota</taxon>
        <taxon>Cytophagia</taxon>
        <taxon>Cytophagales</taxon>
        <taxon>Rhodocytophagaceae</taxon>
        <taxon>Rhodocytophaga</taxon>
    </lineage>
</organism>
<sequence length="330" mass="38802">MIEILLKNKEILQVKSVSEIWDLSLDFHVMQLVDYTTEELRWLEEKFGVNFSIMKQYEDIEISSHFLATDTQVAFHISIPYYNKEKKLVEAPIFFVISSQGLFFFSNSEVDVFFNKTYSNRFSQLQKLATTKDILRFQIEFISDYYADITESETKKVKALSSTILLEKEFSKQVMDLITRYKFNNLLIKESLIETTRVFNLYKKSSWEHTIDIKETIESELNDLSVVSDYIQFNFDRLDDLKENVSNKIDLEQNYIFKMLTVVTVCIALPTLIAGVYGMNFEHMPELKTRFGYPIVIIAMLFSMVLPFIYFKRKKWLINNSGLINELTTG</sequence>
<dbReference type="Gene3D" id="1.20.58.340">
    <property type="entry name" value="Magnesium transport protein CorA, transmembrane region"/>
    <property type="match status" value="1"/>
</dbReference>
<dbReference type="SUPFAM" id="SSF144083">
    <property type="entry name" value="Magnesium transport protein CorA, transmembrane region"/>
    <property type="match status" value="1"/>
</dbReference>
<dbReference type="GO" id="GO:0050897">
    <property type="term" value="F:cobalt ion binding"/>
    <property type="evidence" value="ECO:0007669"/>
    <property type="project" value="TreeGrafter"/>
</dbReference>
<dbReference type="GO" id="GO:0005886">
    <property type="term" value="C:plasma membrane"/>
    <property type="evidence" value="ECO:0007669"/>
    <property type="project" value="UniProtKB-SubCell"/>
</dbReference>
<evidence type="ECO:0000256" key="12">
    <source>
        <dbReference type="SAM" id="Phobius"/>
    </source>
</evidence>
<evidence type="ECO:0000256" key="5">
    <source>
        <dbReference type="ARBA" id="ARBA00022692"/>
    </source>
</evidence>
<keyword evidence="6" id="KW-0460">Magnesium</keyword>
<keyword evidence="4" id="KW-1003">Cell membrane</keyword>
<evidence type="ECO:0000313" key="13">
    <source>
        <dbReference type="EMBL" id="QHT71822.1"/>
    </source>
</evidence>
<dbReference type="AlphaFoldDB" id="A0A6C0GWS8"/>
<dbReference type="PANTHER" id="PTHR46494">
    <property type="entry name" value="CORA FAMILY METAL ION TRANSPORTER (EUROFUNG)"/>
    <property type="match status" value="1"/>
</dbReference>
<comment type="similarity">
    <text evidence="2">Belongs to the CorA metal ion transporter (MIT) (TC 1.A.35) family.</text>
</comment>
<dbReference type="InterPro" id="IPR045863">
    <property type="entry name" value="CorA_TM1_TM2"/>
</dbReference>
<accession>A0A6C0GWS8</accession>
<evidence type="ECO:0000256" key="8">
    <source>
        <dbReference type="ARBA" id="ARBA00023065"/>
    </source>
</evidence>
<keyword evidence="14" id="KW-1185">Reference proteome</keyword>
<evidence type="ECO:0000256" key="4">
    <source>
        <dbReference type="ARBA" id="ARBA00022475"/>
    </source>
</evidence>
<dbReference type="RefSeq" id="WP_162447738.1">
    <property type="nucleotide sequence ID" value="NZ_CP048222.1"/>
</dbReference>
<evidence type="ECO:0000256" key="10">
    <source>
        <dbReference type="ARBA" id="ARBA00034269"/>
    </source>
</evidence>
<evidence type="ECO:0000256" key="2">
    <source>
        <dbReference type="ARBA" id="ARBA00009765"/>
    </source>
</evidence>
<evidence type="ECO:0000256" key="6">
    <source>
        <dbReference type="ARBA" id="ARBA00022842"/>
    </source>
</evidence>
<dbReference type="GO" id="GO:0015095">
    <property type="term" value="F:magnesium ion transmembrane transporter activity"/>
    <property type="evidence" value="ECO:0007669"/>
    <property type="project" value="TreeGrafter"/>
</dbReference>
<keyword evidence="5 12" id="KW-0812">Transmembrane</keyword>
<feature type="transmembrane region" description="Helical" evidence="12">
    <location>
        <begin position="291"/>
        <end position="311"/>
    </location>
</feature>
<dbReference type="PANTHER" id="PTHR46494:SF1">
    <property type="entry name" value="CORA FAMILY METAL ION TRANSPORTER (EUROFUNG)"/>
    <property type="match status" value="1"/>
</dbReference>
<dbReference type="GO" id="GO:0015087">
    <property type="term" value="F:cobalt ion transmembrane transporter activity"/>
    <property type="evidence" value="ECO:0007669"/>
    <property type="project" value="TreeGrafter"/>
</dbReference>
<keyword evidence="9 12" id="KW-0472">Membrane</keyword>
<dbReference type="InterPro" id="IPR002523">
    <property type="entry name" value="MgTranspt_CorA/ZnTranspt_ZntB"/>
</dbReference>
<dbReference type="GO" id="GO:0000287">
    <property type="term" value="F:magnesium ion binding"/>
    <property type="evidence" value="ECO:0007669"/>
    <property type="project" value="TreeGrafter"/>
</dbReference>